<gene>
    <name evidence="1" type="ordered locus">MAV_1975</name>
</gene>
<dbReference type="AlphaFoldDB" id="A0A0H2ZR28"/>
<protein>
    <submittedName>
        <fullName evidence="1">Uncharacterized protein</fullName>
    </submittedName>
</protein>
<sequence>MTRTYAKINAVSSFFISALITQVAPIDDESRDAVTTRWVASGASRGVV</sequence>
<evidence type="ECO:0000313" key="1">
    <source>
        <dbReference type="EMBL" id="ABK64691.1"/>
    </source>
</evidence>
<dbReference type="HOGENOM" id="CLU_3155012_0_0_11"/>
<reference evidence="1 2" key="1">
    <citation type="submission" date="2006-10" db="EMBL/GenBank/DDBJ databases">
        <authorList>
            <person name="Fleischmann R.D."/>
            <person name="Dodson R.J."/>
            <person name="Haft D.H."/>
            <person name="Merkel J.S."/>
            <person name="Nelson W.C."/>
            <person name="Fraser C.M."/>
        </authorList>
    </citation>
    <scope>NUCLEOTIDE SEQUENCE [LARGE SCALE GENOMIC DNA]</scope>
    <source>
        <strain evidence="1 2">104</strain>
    </source>
</reference>
<dbReference type="EMBL" id="CP000479">
    <property type="protein sequence ID" value="ABK64691.1"/>
    <property type="molecule type" value="Genomic_DNA"/>
</dbReference>
<dbReference type="Proteomes" id="UP000001574">
    <property type="component" value="Chromosome"/>
</dbReference>
<name>A0A0H2ZR28_MYCA1</name>
<accession>A0A0H2ZR28</accession>
<dbReference type="KEGG" id="mav:MAV_1975"/>
<organism evidence="1 2">
    <name type="scientific">Mycobacterium avium (strain 104)</name>
    <dbReference type="NCBI Taxonomy" id="243243"/>
    <lineage>
        <taxon>Bacteria</taxon>
        <taxon>Bacillati</taxon>
        <taxon>Actinomycetota</taxon>
        <taxon>Actinomycetes</taxon>
        <taxon>Mycobacteriales</taxon>
        <taxon>Mycobacteriaceae</taxon>
        <taxon>Mycobacterium</taxon>
        <taxon>Mycobacterium avium complex (MAC)</taxon>
    </lineage>
</organism>
<proteinExistence type="predicted"/>
<evidence type="ECO:0000313" key="2">
    <source>
        <dbReference type="Proteomes" id="UP000001574"/>
    </source>
</evidence>